<dbReference type="STRING" id="935791.I3EHX3"/>
<evidence type="ECO:0000256" key="2">
    <source>
        <dbReference type="ARBA" id="ARBA00023274"/>
    </source>
</evidence>
<dbReference type="OrthoDB" id="5571754at2759"/>
<dbReference type="EMBL" id="GL870877">
    <property type="protein sequence ID" value="EIJ88820.1"/>
    <property type="molecule type" value="Genomic_DNA"/>
</dbReference>
<dbReference type="AlphaFoldDB" id="I3EHX3"/>
<dbReference type="InParanoid" id="I3EHX3"/>
<evidence type="ECO:0008006" key="6">
    <source>
        <dbReference type="Google" id="ProtNLM"/>
    </source>
</evidence>
<dbReference type="Gene3D" id="3.30.70.3370">
    <property type="match status" value="1"/>
</dbReference>
<dbReference type="HAMAP" id="MF_00545">
    <property type="entry name" value="Ribosomal_eS24"/>
    <property type="match status" value="1"/>
</dbReference>
<name>I3EHX3_NEMP3</name>
<keyword evidence="2" id="KW-0687">Ribonucleoprotein</keyword>
<organism evidence="4 5">
    <name type="scientific">Nematocida parisii (strain ERTm3)</name>
    <name type="common">Nematode killer fungus</name>
    <dbReference type="NCBI Taxonomy" id="935791"/>
    <lineage>
        <taxon>Eukaryota</taxon>
        <taxon>Fungi</taxon>
        <taxon>Fungi incertae sedis</taxon>
        <taxon>Microsporidia</taxon>
        <taxon>Nematocida</taxon>
    </lineage>
</organism>
<dbReference type="Proteomes" id="UP000002872">
    <property type="component" value="Unassembled WGS sequence"/>
</dbReference>
<protein>
    <recommendedName>
        <fullName evidence="6">30S ribosomal protein S24e</fullName>
    </recommendedName>
</protein>
<proteinExistence type="inferred from homology"/>
<keyword evidence="5" id="KW-1185">Reference proteome</keyword>
<dbReference type="Pfam" id="PF01282">
    <property type="entry name" value="Ribosomal_S24e"/>
    <property type="match status" value="1"/>
</dbReference>
<dbReference type="PANTHER" id="PTHR10496">
    <property type="entry name" value="40S RIBOSOMAL PROTEIN S24"/>
    <property type="match status" value="1"/>
</dbReference>
<dbReference type="OMA" id="MSANCEL"/>
<dbReference type="GO" id="GO:1990904">
    <property type="term" value="C:ribonucleoprotein complex"/>
    <property type="evidence" value="ECO:0007669"/>
    <property type="project" value="UniProtKB-KW"/>
</dbReference>
<evidence type="ECO:0000313" key="4">
    <source>
        <dbReference type="EMBL" id="EIJ88820.1"/>
    </source>
</evidence>
<evidence type="ECO:0000313" key="5">
    <source>
        <dbReference type="Proteomes" id="UP000002872"/>
    </source>
</evidence>
<sequence length="137" mass="15922">MTNTIKILEKKQNPLLDRMELSLSVYHPCSGTPNKKEISKMLSEQLNTSTDNIVVKDCYTRFGTHISSAAAKIYNKKSSLEKIEHKFILNRIIKDKEGKEITKLPRKLRKEDKNKKKKIRGTIAALQKKVEKRQQRQ</sequence>
<evidence type="ECO:0000256" key="1">
    <source>
        <dbReference type="ARBA" id="ARBA00022980"/>
    </source>
</evidence>
<dbReference type="InterPro" id="IPR001976">
    <property type="entry name" value="Ribosomal_eS24"/>
</dbReference>
<dbReference type="InterPro" id="IPR053709">
    <property type="entry name" value="eRP_eS24_sf"/>
</dbReference>
<reference evidence="4" key="1">
    <citation type="submission" date="2011-01" db="EMBL/GenBank/DDBJ databases">
        <title>The Genome Sequence of Nematocida parisii strain ERTm3.</title>
        <authorList>
            <consortium name="The Broad Institute Genome Sequencing Platform"/>
            <consortium name="The Broad Institute Genome Sequencing Center for Infectious Disease"/>
            <person name="Cuomo C."/>
            <person name="Troemel E."/>
            <person name="Young S.K."/>
            <person name="Zeng Q."/>
            <person name="Gargeya S."/>
            <person name="Fitzgerald M."/>
            <person name="Haas B."/>
            <person name="Abouelleil A."/>
            <person name="Alvarado L."/>
            <person name="Arachchi H.M."/>
            <person name="Berlin A."/>
            <person name="Chapman S.B."/>
            <person name="Gearin G."/>
            <person name="Goldberg J."/>
            <person name="Griggs A."/>
            <person name="Gujja S."/>
            <person name="Hansen M."/>
            <person name="Heiman D."/>
            <person name="Howarth C."/>
            <person name="Larimer J."/>
            <person name="Lui A."/>
            <person name="MacDonald P.J.P."/>
            <person name="McCowen C."/>
            <person name="Montmayeur A."/>
            <person name="Murphy C."/>
            <person name="Neiman D."/>
            <person name="Pearson M."/>
            <person name="Priest M."/>
            <person name="Roberts A."/>
            <person name="Saif S."/>
            <person name="Shea T."/>
            <person name="Sisk P."/>
            <person name="Stolte C."/>
            <person name="Sykes S."/>
            <person name="Wortman J."/>
            <person name="Nusbaum C."/>
            <person name="Birren B."/>
        </authorList>
    </citation>
    <scope>NUCLEOTIDE SEQUENCE</scope>
    <source>
        <strain evidence="4">ERTm3</strain>
    </source>
</reference>
<dbReference type="InterPro" id="IPR012678">
    <property type="entry name" value="Ribosomal_uL23/eL15/eS24_sf"/>
</dbReference>
<evidence type="ECO:0000256" key="3">
    <source>
        <dbReference type="SAM" id="MobiDB-lite"/>
    </source>
</evidence>
<dbReference type="GO" id="GO:0005840">
    <property type="term" value="C:ribosome"/>
    <property type="evidence" value="ECO:0007669"/>
    <property type="project" value="UniProtKB-KW"/>
</dbReference>
<dbReference type="HOGENOM" id="CLU_107248_2_0_1"/>
<dbReference type="GO" id="GO:0003735">
    <property type="term" value="F:structural constituent of ribosome"/>
    <property type="evidence" value="ECO:0007669"/>
    <property type="project" value="InterPro"/>
</dbReference>
<dbReference type="VEuPathDB" id="MicrosporidiaDB:NEQG_00639"/>
<dbReference type="FunCoup" id="I3EHX3">
    <property type="interactions" value="231"/>
</dbReference>
<dbReference type="GO" id="GO:0006412">
    <property type="term" value="P:translation"/>
    <property type="evidence" value="ECO:0007669"/>
    <property type="project" value="InterPro"/>
</dbReference>
<dbReference type="SUPFAM" id="SSF54189">
    <property type="entry name" value="Ribosomal proteins S24e, L23 and L15e"/>
    <property type="match status" value="1"/>
</dbReference>
<accession>I3EHX3</accession>
<feature type="compositionally biased region" description="Basic and acidic residues" evidence="3">
    <location>
        <begin position="128"/>
        <end position="137"/>
    </location>
</feature>
<keyword evidence="1" id="KW-0689">Ribosomal protein</keyword>
<feature type="region of interest" description="Disordered" evidence="3">
    <location>
        <begin position="107"/>
        <end position="137"/>
    </location>
</feature>
<gene>
    <name evidence="4" type="ORF">NEQG_00639</name>
</gene>